<sequence>MTTYMHGEMIKNYETLILYILKGIEIIELRRIIWGKIFNDNESEDILNQQWYEINLHDLDLERIE</sequence>
<organism evidence="1">
    <name type="scientific">Solanum chacoense</name>
    <name type="common">Chaco potato</name>
    <dbReference type="NCBI Taxonomy" id="4108"/>
    <lineage>
        <taxon>Eukaryota</taxon>
        <taxon>Viridiplantae</taxon>
        <taxon>Streptophyta</taxon>
        <taxon>Embryophyta</taxon>
        <taxon>Tracheophyta</taxon>
        <taxon>Spermatophyta</taxon>
        <taxon>Magnoliopsida</taxon>
        <taxon>eudicotyledons</taxon>
        <taxon>Gunneridae</taxon>
        <taxon>Pentapetalae</taxon>
        <taxon>asterids</taxon>
        <taxon>lamiids</taxon>
        <taxon>Solanales</taxon>
        <taxon>Solanaceae</taxon>
        <taxon>Solanoideae</taxon>
        <taxon>Solaneae</taxon>
        <taxon>Solanum</taxon>
    </lineage>
</organism>
<accession>A0A0V0GRB0</accession>
<dbReference type="AlphaFoldDB" id="A0A0V0GRB0"/>
<name>A0A0V0GRB0_SOLCH</name>
<evidence type="ECO:0000313" key="1">
    <source>
        <dbReference type="EMBL" id="JAP10201.1"/>
    </source>
</evidence>
<dbReference type="EMBL" id="GEDG01033563">
    <property type="protein sequence ID" value="JAP10201.1"/>
    <property type="molecule type" value="Transcribed_RNA"/>
</dbReference>
<proteinExistence type="predicted"/>
<reference evidence="1" key="1">
    <citation type="submission" date="2015-12" db="EMBL/GenBank/DDBJ databases">
        <title>Gene expression during late stages of embryo sac development: a critical building block for successful pollen-pistil interactions.</title>
        <authorList>
            <person name="Liu Y."/>
            <person name="Joly V."/>
            <person name="Sabar M."/>
            <person name="Matton D.P."/>
        </authorList>
    </citation>
    <scope>NUCLEOTIDE SEQUENCE</scope>
</reference>
<protein>
    <submittedName>
        <fullName evidence="1">Putative ovule protein</fullName>
    </submittedName>
</protein>